<sequence precursor="true">MDVRILGLIALVALLLPTASLVVPVAVAGDSDEVVEAGEGTVNITVPVLSFEDALNLAYTVRNLTYELFQWEISRNVTAANVTLTVGDRFLARALELKDNATRKATVFAVVAAIHYGHAPAFAHPVLARVVKGSLGENGTVTADTVNAVLSASSELKSILLNAVGYAESKGYNTTLAEAWIARGDNATATAQQLLAAGNVTAGFRHAVAGYRMYVKAYSVLVKTVFAQFLRDLGIVRAKAFLPPGLIDKLPVELRSELKARIEKGEVKSIRDVVGEVRKEIQLRAEERREREYRQVASIMAAALAKLSRSLPLHGRQLYDFCYDIVRDVASRTNATGLQLLQLSLQELQGKLSNLNIQQEFQSSVVKIRVKH</sequence>
<dbReference type="Proteomes" id="UP000001068">
    <property type="component" value="Chromosome"/>
</dbReference>
<gene>
    <name evidence="1" type="ordered locus">Desmu_1062</name>
</gene>
<reference evidence="2" key="1">
    <citation type="submission" date="2010-11" db="EMBL/GenBank/DDBJ databases">
        <title>The complete genome of Desulfurococcus mucosus DSM 2162.</title>
        <authorList>
            <consortium name="US DOE Joint Genome Institute (JGI-PGF)"/>
            <person name="Lucas S."/>
            <person name="Copeland A."/>
            <person name="Lapidus A."/>
            <person name="Bruce D."/>
            <person name="Goodwin L."/>
            <person name="Pitluck S."/>
            <person name="Kyrpides N."/>
            <person name="Mavromatis K."/>
            <person name="Pagani I."/>
            <person name="Ivanova N."/>
            <person name="Ovchinnikova G."/>
            <person name="Chertkov O."/>
            <person name="Held B."/>
            <person name="Brettin T."/>
            <person name="Detter J.C."/>
            <person name="Tapia R."/>
            <person name="Han C."/>
            <person name="Land M."/>
            <person name="Hauser L."/>
            <person name="Markowitz V."/>
            <person name="Cheng J.-F."/>
            <person name="Hugenholtz P."/>
            <person name="Woyke T."/>
            <person name="Wu D."/>
            <person name="Wirth R."/>
            <person name="Bilek Y."/>
            <person name="Hader T."/>
            <person name="Klenk H.-P."/>
            <person name="Eisen J.A."/>
        </authorList>
    </citation>
    <scope>NUCLEOTIDE SEQUENCE [LARGE SCALE GENOMIC DNA]</scope>
    <source>
        <strain evidence="2">ATCC 35584 / DSM 2162 / JCM 9187 / O7/1</strain>
    </source>
</reference>
<dbReference type="RefSeq" id="WP_013562586.1">
    <property type="nucleotide sequence ID" value="NC_014961.1"/>
</dbReference>
<dbReference type="GeneID" id="10153770"/>
<dbReference type="HOGENOM" id="CLU_054696_0_0_2"/>
<dbReference type="OrthoDB" id="19057at2157"/>
<keyword evidence="2" id="KW-1185">Reference proteome</keyword>
<name>E8RA38_DESM0</name>
<dbReference type="AlphaFoldDB" id="E8RA38"/>
<organism evidence="1 2">
    <name type="scientific">Desulfurococcus mucosus (strain ATCC 35584 / DSM 2162 / JCM 9187 / O7/1)</name>
    <dbReference type="NCBI Taxonomy" id="765177"/>
    <lineage>
        <taxon>Archaea</taxon>
        <taxon>Thermoproteota</taxon>
        <taxon>Thermoprotei</taxon>
        <taxon>Desulfurococcales</taxon>
        <taxon>Desulfurococcaceae</taxon>
        <taxon>Desulfurococcus</taxon>
    </lineage>
</organism>
<proteinExistence type="predicted"/>
<dbReference type="EMBL" id="CP002363">
    <property type="protein sequence ID" value="ADV65364.1"/>
    <property type="molecule type" value="Genomic_DNA"/>
</dbReference>
<protein>
    <submittedName>
        <fullName evidence="1">Uncharacterized protein</fullName>
    </submittedName>
</protein>
<accession>E8RA38</accession>
<evidence type="ECO:0000313" key="1">
    <source>
        <dbReference type="EMBL" id="ADV65364.1"/>
    </source>
</evidence>
<dbReference type="KEGG" id="dmu:Desmu_1062"/>
<reference evidence="1 2" key="2">
    <citation type="journal article" date="2011" name="Stand. Genomic Sci.">
        <title>Complete genome sequence of Desulfurococcus mucosus type strain (O7/1).</title>
        <authorList>
            <person name="Wirth R."/>
            <person name="Chertkov O."/>
            <person name="Held B."/>
            <person name="Lapidus A."/>
            <person name="Nolan M."/>
            <person name="Lucas S."/>
            <person name="Hammon N."/>
            <person name="Deshpande S."/>
            <person name="Cheng J.F."/>
            <person name="Tapia R."/>
            <person name="Han C."/>
            <person name="Goodwin L."/>
            <person name="Pitluck S."/>
            <person name="Liolios K."/>
            <person name="Ioanna P."/>
            <person name="Ivanova N."/>
            <person name="Mavromatis K."/>
            <person name="Mikhailova N."/>
            <person name="Pati A."/>
            <person name="Chen A."/>
            <person name="Palaniappan K."/>
            <person name="Land M."/>
            <person name="Hauser L."/>
            <person name="Chang Y.J."/>
            <person name="Jeffries C.D."/>
            <person name="Bilek Y."/>
            <person name="Hader T."/>
            <person name="Rohde M."/>
            <person name="Spring S."/>
            <person name="Sikorski J."/>
            <person name="Goker M."/>
            <person name="Woyke T."/>
            <person name="Bristow J."/>
            <person name="Eisen J.A."/>
            <person name="Markowitz V."/>
            <person name="Hugenholtz P."/>
            <person name="Kyrpides N.C."/>
            <person name="Klenk H.P."/>
        </authorList>
    </citation>
    <scope>NUCLEOTIDE SEQUENCE [LARGE SCALE GENOMIC DNA]</scope>
    <source>
        <strain evidence="2">ATCC 35584 / DSM 2162 / JCM 9187 / O7/1</strain>
    </source>
</reference>
<evidence type="ECO:0000313" key="2">
    <source>
        <dbReference type="Proteomes" id="UP000001068"/>
    </source>
</evidence>
<dbReference type="eggNOG" id="arCOG08868">
    <property type="taxonomic scope" value="Archaea"/>
</dbReference>